<dbReference type="Proteomes" id="UP000006253">
    <property type="component" value="Unassembled WGS sequence"/>
</dbReference>
<accession>A0A0E2B7G6</accession>
<evidence type="ECO:0000313" key="1">
    <source>
        <dbReference type="EMBL" id="EKO16807.1"/>
    </source>
</evidence>
<evidence type="ECO:0000313" key="2">
    <source>
        <dbReference type="Proteomes" id="UP000006253"/>
    </source>
</evidence>
<protein>
    <submittedName>
        <fullName evidence="1">Uncharacterized protein</fullName>
    </submittedName>
</protein>
<reference evidence="1 2" key="1">
    <citation type="submission" date="2012-10" db="EMBL/GenBank/DDBJ databases">
        <authorList>
            <person name="Harkins D.M."/>
            <person name="Durkin A.S."/>
            <person name="Brinkac L.M."/>
            <person name="Selengut J.D."/>
            <person name="Sanka R."/>
            <person name="DePew J."/>
            <person name="Purushe J."/>
            <person name="Peacock S.J."/>
            <person name="Thaipadungpanit J."/>
            <person name="Wuthiekanun V.W."/>
            <person name="Day N.P."/>
            <person name="Vinetz J.M."/>
            <person name="Sutton G.G."/>
            <person name="Nelson W.C."/>
            <person name="Fouts D.E."/>
        </authorList>
    </citation>
    <scope>NUCLEOTIDE SEQUENCE [LARGE SCALE GENOMIC DNA]</scope>
    <source>
        <strain evidence="1 2">H1</strain>
    </source>
</reference>
<name>A0A0E2B7G6_9LEPT</name>
<organism evidence="1 2">
    <name type="scientific">Leptospira kirschneri str. H1</name>
    <dbReference type="NCBI Taxonomy" id="1049966"/>
    <lineage>
        <taxon>Bacteria</taxon>
        <taxon>Pseudomonadati</taxon>
        <taxon>Spirochaetota</taxon>
        <taxon>Spirochaetia</taxon>
        <taxon>Leptospirales</taxon>
        <taxon>Leptospiraceae</taxon>
        <taxon>Leptospira</taxon>
    </lineage>
</organism>
<dbReference type="AlphaFoldDB" id="A0A0E2B7G6"/>
<sequence>MGTLTNFKEHSISKRLNLWELTHLARNQRESLWNSFLNNVSKSVKKSKIHFLKKS</sequence>
<dbReference type="EMBL" id="AHMY02000022">
    <property type="protein sequence ID" value="EKO16807.1"/>
    <property type="molecule type" value="Genomic_DNA"/>
</dbReference>
<proteinExistence type="predicted"/>
<gene>
    <name evidence="1" type="ORF">LEP1GSC081_2756</name>
</gene>
<comment type="caution">
    <text evidence="1">The sequence shown here is derived from an EMBL/GenBank/DDBJ whole genome shotgun (WGS) entry which is preliminary data.</text>
</comment>